<keyword evidence="1" id="KW-0472">Membrane</keyword>
<feature type="transmembrane region" description="Helical" evidence="1">
    <location>
        <begin position="70"/>
        <end position="92"/>
    </location>
</feature>
<reference evidence="2" key="2">
    <citation type="submission" date="2021-04" db="EMBL/GenBank/DDBJ databases">
        <authorList>
            <person name="Dong X."/>
        </authorList>
    </citation>
    <scope>NUCLEOTIDE SEQUENCE</scope>
    <source>
        <strain evidence="2">ZWT</strain>
    </source>
</reference>
<keyword evidence="3" id="KW-1185">Reference proteome</keyword>
<dbReference type="Proteomes" id="UP001056429">
    <property type="component" value="Unassembled WGS sequence"/>
</dbReference>
<keyword evidence="1" id="KW-1133">Transmembrane helix</keyword>
<evidence type="ECO:0000313" key="3">
    <source>
        <dbReference type="Proteomes" id="UP001056429"/>
    </source>
</evidence>
<evidence type="ECO:0000256" key="1">
    <source>
        <dbReference type="SAM" id="Phobius"/>
    </source>
</evidence>
<feature type="transmembrane region" description="Helical" evidence="1">
    <location>
        <begin position="42"/>
        <end position="64"/>
    </location>
</feature>
<gene>
    <name evidence="2" type="ORF">KDK92_15720</name>
</gene>
<dbReference type="RefSeq" id="WP_250860290.1">
    <property type="nucleotide sequence ID" value="NZ_JAGSOJ010000003.1"/>
</dbReference>
<organism evidence="2 3">
    <name type="scientific">Oceanirhabdus seepicola</name>
    <dbReference type="NCBI Taxonomy" id="2828781"/>
    <lineage>
        <taxon>Bacteria</taxon>
        <taxon>Bacillati</taxon>
        <taxon>Bacillota</taxon>
        <taxon>Clostridia</taxon>
        <taxon>Eubacteriales</taxon>
        <taxon>Clostridiaceae</taxon>
        <taxon>Oceanirhabdus</taxon>
    </lineage>
</organism>
<evidence type="ECO:0000313" key="2">
    <source>
        <dbReference type="EMBL" id="MCM1991182.1"/>
    </source>
</evidence>
<comment type="caution">
    <text evidence="2">The sequence shown here is derived from an EMBL/GenBank/DDBJ whole genome shotgun (WGS) entry which is preliminary data.</text>
</comment>
<accession>A0A9J6P4W7</accession>
<sequence>MEYICPHCGKSVSCKWWGVKRLLKCSNCHQHIFASIKIKLNILNFVGGFTGVLITPMIIIFTELAIWKKLLLVLLASFVLCSIVQVIELKICHEANVKVENR</sequence>
<dbReference type="EMBL" id="JAGSOJ010000003">
    <property type="protein sequence ID" value="MCM1991182.1"/>
    <property type="molecule type" value="Genomic_DNA"/>
</dbReference>
<name>A0A9J6P4W7_9CLOT</name>
<protein>
    <submittedName>
        <fullName evidence="2">Uncharacterized protein</fullName>
    </submittedName>
</protein>
<dbReference type="AlphaFoldDB" id="A0A9J6P4W7"/>
<keyword evidence="1" id="KW-0812">Transmembrane</keyword>
<reference evidence="2" key="1">
    <citation type="journal article" date="2021" name="mSystems">
        <title>Bacteria and Archaea Synergistically Convert Glycine Betaine to Biogenic Methane in the Formosa Cold Seep of the South China Sea.</title>
        <authorList>
            <person name="Li L."/>
            <person name="Zhang W."/>
            <person name="Zhang S."/>
            <person name="Song L."/>
            <person name="Sun Q."/>
            <person name="Zhang H."/>
            <person name="Xiang H."/>
            <person name="Dong X."/>
        </authorList>
    </citation>
    <scope>NUCLEOTIDE SEQUENCE</scope>
    <source>
        <strain evidence="2">ZWT</strain>
    </source>
</reference>
<proteinExistence type="predicted"/>